<proteinExistence type="predicted"/>
<dbReference type="EMBL" id="BMQA01000029">
    <property type="protein sequence ID" value="GGJ44511.1"/>
    <property type="molecule type" value="Genomic_DNA"/>
</dbReference>
<dbReference type="RefSeq" id="WP_229841109.1">
    <property type="nucleotide sequence ID" value="NZ_BMQA01000029.1"/>
</dbReference>
<gene>
    <name evidence="2" type="ORF">GCM10010121_064640</name>
</gene>
<feature type="compositionally biased region" description="Low complexity" evidence="1">
    <location>
        <begin position="12"/>
        <end position="23"/>
    </location>
</feature>
<dbReference type="AlphaFoldDB" id="A0A917L5V9"/>
<name>A0A917L5V9_9ACTN</name>
<evidence type="ECO:0000313" key="3">
    <source>
        <dbReference type="Proteomes" id="UP000657574"/>
    </source>
</evidence>
<evidence type="ECO:0000313" key="2">
    <source>
        <dbReference type="EMBL" id="GGJ44511.1"/>
    </source>
</evidence>
<accession>A0A917L5V9</accession>
<comment type="caution">
    <text evidence="2">The sequence shown here is derived from an EMBL/GenBank/DDBJ whole genome shotgun (WGS) entry which is preliminary data.</text>
</comment>
<protein>
    <submittedName>
        <fullName evidence="2">Uncharacterized protein</fullName>
    </submittedName>
</protein>
<organism evidence="2 3">
    <name type="scientific">Streptomyces brasiliensis</name>
    <dbReference type="NCBI Taxonomy" id="1954"/>
    <lineage>
        <taxon>Bacteria</taxon>
        <taxon>Bacillati</taxon>
        <taxon>Actinomycetota</taxon>
        <taxon>Actinomycetes</taxon>
        <taxon>Kitasatosporales</taxon>
        <taxon>Streptomycetaceae</taxon>
        <taxon>Streptomyces</taxon>
    </lineage>
</organism>
<feature type="region of interest" description="Disordered" evidence="1">
    <location>
        <begin position="1"/>
        <end position="23"/>
    </location>
</feature>
<evidence type="ECO:0000256" key="1">
    <source>
        <dbReference type="SAM" id="MobiDB-lite"/>
    </source>
</evidence>
<sequence>MALVRGDSTGERTLPTARAPRPAGRPYLARAYAELPPPVGMALRAVRLEAQLGDPADPANRYGLPALSALTGPDGPPPPADLRAEFLAPEAGGHFTGAAELARVLRPLLCRDLALGHTWATRPLSGPGGDLRAAGGRETELAALLGPFALIAATGRALRTAVGIVDGLGADPAARQWHGTLAGAFADLLACESLTTVALRCLVLPAEATAVLGAAVGHVVPQLAADILGDLELVLNESGLAPASLQQRTLAKLTADLAAAPARWPGAAGCRDRLVTALPDLAAPGQVPAAAGGVLFGLGEAVAVPAGLLPAGTGCHHVLADALAGAAAARPAEGHGALARLARRLRTERRTLHLPSLTAADAVEADAGVWALADRQALLLLAGAVLGVHRAAQDGTFLAAADWALLALVRVTERLGVPLPPLPADPRTGVWAHLAERGRRGLDCDVYATKTLW</sequence>
<reference evidence="2" key="2">
    <citation type="submission" date="2020-09" db="EMBL/GenBank/DDBJ databases">
        <authorList>
            <person name="Sun Q."/>
            <person name="Ohkuma M."/>
        </authorList>
    </citation>
    <scope>NUCLEOTIDE SEQUENCE</scope>
    <source>
        <strain evidence="2">JCM 3086</strain>
    </source>
</reference>
<keyword evidence="3" id="KW-1185">Reference proteome</keyword>
<reference evidence="2" key="1">
    <citation type="journal article" date="2014" name="Int. J. Syst. Evol. Microbiol.">
        <title>Complete genome sequence of Corynebacterium casei LMG S-19264T (=DSM 44701T), isolated from a smear-ripened cheese.</title>
        <authorList>
            <consortium name="US DOE Joint Genome Institute (JGI-PGF)"/>
            <person name="Walter F."/>
            <person name="Albersmeier A."/>
            <person name="Kalinowski J."/>
            <person name="Ruckert C."/>
        </authorList>
    </citation>
    <scope>NUCLEOTIDE SEQUENCE</scope>
    <source>
        <strain evidence="2">JCM 3086</strain>
    </source>
</reference>
<dbReference type="Proteomes" id="UP000657574">
    <property type="component" value="Unassembled WGS sequence"/>
</dbReference>